<dbReference type="EMBL" id="JASBNA010000002">
    <property type="protein sequence ID" value="KAK7694629.1"/>
    <property type="molecule type" value="Genomic_DNA"/>
</dbReference>
<evidence type="ECO:0000313" key="4">
    <source>
        <dbReference type="Proteomes" id="UP001385951"/>
    </source>
</evidence>
<keyword evidence="1" id="KW-0732">Signal</keyword>
<dbReference type="AlphaFoldDB" id="A0AAW0GY11"/>
<protein>
    <recommendedName>
        <fullName evidence="2">GH16 domain-containing protein</fullName>
    </recommendedName>
</protein>
<evidence type="ECO:0000256" key="1">
    <source>
        <dbReference type="SAM" id="SignalP"/>
    </source>
</evidence>
<evidence type="ECO:0000259" key="2">
    <source>
        <dbReference type="PROSITE" id="PS51762"/>
    </source>
</evidence>
<gene>
    <name evidence="3" type="ORF">QCA50_001816</name>
</gene>
<dbReference type="PANTHER" id="PTHR10963:SF24">
    <property type="entry name" value="GLYCOSIDASE C21B10.07-RELATED"/>
    <property type="match status" value="1"/>
</dbReference>
<accession>A0AAW0GY11</accession>
<dbReference type="PANTHER" id="PTHR10963">
    <property type="entry name" value="GLYCOSYL HYDROLASE-RELATED"/>
    <property type="match status" value="1"/>
</dbReference>
<feature type="signal peptide" evidence="1">
    <location>
        <begin position="1"/>
        <end position="36"/>
    </location>
</feature>
<feature type="chain" id="PRO_5043553026" description="GH16 domain-containing protein" evidence="1">
    <location>
        <begin position="37"/>
        <end position="383"/>
    </location>
</feature>
<dbReference type="InterPro" id="IPR050546">
    <property type="entry name" value="Glycosyl_Hydrlase_16"/>
</dbReference>
<dbReference type="PROSITE" id="PS51762">
    <property type="entry name" value="GH16_2"/>
    <property type="match status" value="1"/>
</dbReference>
<organism evidence="3 4">
    <name type="scientific">Cerrena zonata</name>
    <dbReference type="NCBI Taxonomy" id="2478898"/>
    <lineage>
        <taxon>Eukaryota</taxon>
        <taxon>Fungi</taxon>
        <taxon>Dikarya</taxon>
        <taxon>Basidiomycota</taxon>
        <taxon>Agaricomycotina</taxon>
        <taxon>Agaricomycetes</taxon>
        <taxon>Polyporales</taxon>
        <taxon>Cerrenaceae</taxon>
        <taxon>Cerrena</taxon>
    </lineage>
</organism>
<dbReference type="InterPro" id="IPR013320">
    <property type="entry name" value="ConA-like_dom_sf"/>
</dbReference>
<dbReference type="SUPFAM" id="SSF49899">
    <property type="entry name" value="Concanavalin A-like lectins/glucanases"/>
    <property type="match status" value="1"/>
</dbReference>
<dbReference type="InterPro" id="IPR000757">
    <property type="entry name" value="Beta-glucanase-like"/>
</dbReference>
<feature type="domain" description="GH16" evidence="2">
    <location>
        <begin position="41"/>
        <end position="316"/>
    </location>
</feature>
<sequence>MTFLSRIASSSSSALMTKQGLLTALVIALFSQVASGRTLETSSNGSTTFVWTIQDTYAGQTFFDTFDFYVGPDPTNGLVNYTDRNTAFGQNLVYFSDNNTVIMKGDNTTTLPDGQNRNSVRISSQKQYNTGLFILDLDRAPWGCGVWPAWWTLGGGQWPYTGEIDIFEGVHDNEHNQVTWHTGPNCTLTPTDQFTGTIVENNGQLNLNCDGTAQGNAGCGITEWSRASYGPTFDAQGGGVFAMKWDEDGIAVWSFYRAAVPQDIQTGQPSPSTWGQPVAMLLPTSCDPITNFVNHSIIFDITFCGDWAGNSYATSGCPGTCPDRLKDPANFVNAIWEINWMKVYKKQVLNGVITGSSSERTQATSWIWLSSLVALCWSFFSWR</sequence>
<dbReference type="CDD" id="cd02181">
    <property type="entry name" value="GH16_fungal_Lam16A_glucanase"/>
    <property type="match status" value="1"/>
</dbReference>
<dbReference type="Proteomes" id="UP001385951">
    <property type="component" value="Unassembled WGS sequence"/>
</dbReference>
<proteinExistence type="predicted"/>
<keyword evidence="4" id="KW-1185">Reference proteome</keyword>
<dbReference type="GO" id="GO:0004553">
    <property type="term" value="F:hydrolase activity, hydrolyzing O-glycosyl compounds"/>
    <property type="evidence" value="ECO:0007669"/>
    <property type="project" value="InterPro"/>
</dbReference>
<dbReference type="Gene3D" id="2.60.120.200">
    <property type="match status" value="1"/>
</dbReference>
<dbReference type="Pfam" id="PF26113">
    <property type="entry name" value="GH16_XgeA"/>
    <property type="match status" value="1"/>
</dbReference>
<dbReference type="GO" id="GO:0009251">
    <property type="term" value="P:glucan catabolic process"/>
    <property type="evidence" value="ECO:0007669"/>
    <property type="project" value="TreeGrafter"/>
</dbReference>
<name>A0AAW0GY11_9APHY</name>
<reference evidence="3 4" key="1">
    <citation type="submission" date="2022-09" db="EMBL/GenBank/DDBJ databases">
        <authorList>
            <person name="Palmer J.M."/>
        </authorList>
    </citation>
    <scope>NUCLEOTIDE SEQUENCE [LARGE SCALE GENOMIC DNA]</scope>
    <source>
        <strain evidence="3 4">DSM 7382</strain>
    </source>
</reference>
<comment type="caution">
    <text evidence="3">The sequence shown here is derived from an EMBL/GenBank/DDBJ whole genome shotgun (WGS) entry which is preliminary data.</text>
</comment>
<evidence type="ECO:0000313" key="3">
    <source>
        <dbReference type="EMBL" id="KAK7694629.1"/>
    </source>
</evidence>